<sequence>MSTITTHPGTGLPEPAATARVRDSVDELLSDLRSGGWRPTPLEVRVAELLLVSVAGDGLLTSRRVRGALWEGAVTMVQDNGGRFARTLAGLVPVLDDPQLTGPGIPEAAGELVAAVAAAGR</sequence>
<organism evidence="1 2">
    <name type="scientific">Streptomyces sp. 900105245</name>
    <dbReference type="NCBI Taxonomy" id="3154379"/>
    <lineage>
        <taxon>Bacteria</taxon>
        <taxon>Bacillati</taxon>
        <taxon>Actinomycetota</taxon>
        <taxon>Actinomycetes</taxon>
        <taxon>Kitasatosporales</taxon>
        <taxon>Streptomycetaceae</taxon>
        <taxon>Streptomyces</taxon>
    </lineage>
</organism>
<gene>
    <name evidence="1" type="ORF">ABT272_29775</name>
</gene>
<reference evidence="1 2" key="1">
    <citation type="submission" date="2024-06" db="EMBL/GenBank/DDBJ databases">
        <title>The Natural Products Discovery Center: Release of the First 8490 Sequenced Strains for Exploring Actinobacteria Biosynthetic Diversity.</title>
        <authorList>
            <person name="Kalkreuter E."/>
            <person name="Kautsar S.A."/>
            <person name="Yang D."/>
            <person name="Bader C.D."/>
            <person name="Teijaro C.N."/>
            <person name="Fluegel L."/>
            <person name="Davis C.M."/>
            <person name="Simpson J.R."/>
            <person name="Lauterbach L."/>
            <person name="Steele A.D."/>
            <person name="Gui C."/>
            <person name="Meng S."/>
            <person name="Li G."/>
            <person name="Viehrig K."/>
            <person name="Ye F."/>
            <person name="Su P."/>
            <person name="Kiefer A.F."/>
            <person name="Nichols A."/>
            <person name="Cepeda A.J."/>
            <person name="Yan W."/>
            <person name="Fan B."/>
            <person name="Jiang Y."/>
            <person name="Adhikari A."/>
            <person name="Zheng C.-J."/>
            <person name="Schuster L."/>
            <person name="Cowan T.M."/>
            <person name="Smanski M.J."/>
            <person name="Chevrette M.G."/>
            <person name="De Carvalho L.P.S."/>
            <person name="Shen B."/>
        </authorList>
    </citation>
    <scope>NUCLEOTIDE SEQUENCE [LARGE SCALE GENOMIC DNA]</scope>
    <source>
        <strain evidence="1 2">NPDC001166</strain>
    </source>
</reference>
<dbReference type="RefSeq" id="WP_352064823.1">
    <property type="nucleotide sequence ID" value="NZ_JBEOYA010000094.1"/>
</dbReference>
<name>A0ABV1UDU4_9ACTN</name>
<evidence type="ECO:0000313" key="2">
    <source>
        <dbReference type="Proteomes" id="UP001470023"/>
    </source>
</evidence>
<keyword evidence="2" id="KW-1185">Reference proteome</keyword>
<accession>A0ABV1UDU4</accession>
<dbReference type="Proteomes" id="UP001470023">
    <property type="component" value="Unassembled WGS sequence"/>
</dbReference>
<evidence type="ECO:0000313" key="1">
    <source>
        <dbReference type="EMBL" id="MER6431883.1"/>
    </source>
</evidence>
<proteinExistence type="predicted"/>
<protein>
    <submittedName>
        <fullName evidence="1">Uncharacterized protein</fullName>
    </submittedName>
</protein>
<dbReference type="EMBL" id="JBEPAZ010000034">
    <property type="protein sequence ID" value="MER6431883.1"/>
    <property type="molecule type" value="Genomic_DNA"/>
</dbReference>
<comment type="caution">
    <text evidence="1">The sequence shown here is derived from an EMBL/GenBank/DDBJ whole genome shotgun (WGS) entry which is preliminary data.</text>
</comment>